<evidence type="ECO:0000313" key="2">
    <source>
        <dbReference type="EMBL" id="TMQ57404.1"/>
    </source>
</evidence>
<dbReference type="SUPFAM" id="SSF53335">
    <property type="entry name" value="S-adenosyl-L-methionine-dependent methyltransferases"/>
    <property type="match status" value="1"/>
</dbReference>
<dbReference type="Pfam" id="PF13489">
    <property type="entry name" value="Methyltransf_23"/>
    <property type="match status" value="1"/>
</dbReference>
<dbReference type="GO" id="GO:0032259">
    <property type="term" value="P:methylation"/>
    <property type="evidence" value="ECO:0007669"/>
    <property type="project" value="UniProtKB-KW"/>
</dbReference>
<evidence type="ECO:0000313" key="4">
    <source>
        <dbReference type="Proteomes" id="UP000320913"/>
    </source>
</evidence>
<evidence type="ECO:0000313" key="3">
    <source>
        <dbReference type="Proteomes" id="UP000316292"/>
    </source>
</evidence>
<name>A0A538T1K5_UNCEI</name>
<keyword evidence="2" id="KW-0489">Methyltransferase</keyword>
<dbReference type="EMBL" id="VBOV01000169">
    <property type="protein sequence ID" value="TMQ57404.1"/>
    <property type="molecule type" value="Genomic_DNA"/>
</dbReference>
<reference evidence="3 4" key="1">
    <citation type="journal article" date="2019" name="Nat. Microbiol.">
        <title>Mediterranean grassland soil C-N compound turnover is dependent on rainfall and depth, and is mediated by genomically divergent microorganisms.</title>
        <authorList>
            <person name="Diamond S."/>
            <person name="Andeer P.F."/>
            <person name="Li Z."/>
            <person name="Crits-Christoph A."/>
            <person name="Burstein D."/>
            <person name="Anantharaman K."/>
            <person name="Lane K.R."/>
            <person name="Thomas B.C."/>
            <person name="Pan C."/>
            <person name="Northen T.R."/>
            <person name="Banfield J.F."/>
        </authorList>
    </citation>
    <scope>NUCLEOTIDE SEQUENCE [LARGE SCALE GENOMIC DNA]</scope>
    <source>
        <strain evidence="1">WS_1</strain>
        <strain evidence="2">WS_5</strain>
    </source>
</reference>
<evidence type="ECO:0000313" key="1">
    <source>
        <dbReference type="EMBL" id="TMQ47294.1"/>
    </source>
</evidence>
<protein>
    <submittedName>
        <fullName evidence="2">Class I SAM-dependent methyltransferase</fullName>
    </submittedName>
</protein>
<gene>
    <name evidence="1" type="ORF">E6K71_10255</name>
    <name evidence="2" type="ORF">E6K75_07000</name>
</gene>
<organism evidence="2 4">
    <name type="scientific">Eiseniibacteriota bacterium</name>
    <dbReference type="NCBI Taxonomy" id="2212470"/>
    <lineage>
        <taxon>Bacteria</taxon>
        <taxon>Candidatus Eiseniibacteriota</taxon>
    </lineage>
</organism>
<proteinExistence type="predicted"/>
<dbReference type="AlphaFoldDB" id="A0A538T1K5"/>
<dbReference type="GO" id="GO:0008168">
    <property type="term" value="F:methyltransferase activity"/>
    <property type="evidence" value="ECO:0007669"/>
    <property type="project" value="UniProtKB-KW"/>
</dbReference>
<sequence length="220" mass="25024">MSPAQEGRFEREYYETVYPNYSRQNPPRKLRFYRRLVEGVAPNGRVPRILDIGCAFGAFLGALDPAWRRFGTDVSQFATDNAAATVPGVTFARAGINDIPFAEPFDIITSFDVIEHIPSLEDVASAVKAKLVPDGHFVFVVPVYDGVTGPLIRLLDKDETHVHKRSRDFWLAWTRENFALLGWYGIYRYLIPGLGYAHIPTRLWRRFTPAIAVIAQRRPQ</sequence>
<dbReference type="PANTHER" id="PTHR43861">
    <property type="entry name" value="TRANS-ACONITATE 2-METHYLTRANSFERASE-RELATED"/>
    <property type="match status" value="1"/>
</dbReference>
<dbReference type="Proteomes" id="UP000316292">
    <property type="component" value="Unassembled WGS sequence"/>
</dbReference>
<comment type="caution">
    <text evidence="2">The sequence shown here is derived from an EMBL/GenBank/DDBJ whole genome shotgun (WGS) entry which is preliminary data.</text>
</comment>
<dbReference type="Gene3D" id="3.40.50.150">
    <property type="entry name" value="Vaccinia Virus protein VP39"/>
    <property type="match status" value="1"/>
</dbReference>
<keyword evidence="2" id="KW-0808">Transferase</keyword>
<dbReference type="Proteomes" id="UP000320913">
    <property type="component" value="Unassembled WGS sequence"/>
</dbReference>
<dbReference type="CDD" id="cd02440">
    <property type="entry name" value="AdoMet_MTases"/>
    <property type="match status" value="1"/>
</dbReference>
<dbReference type="EMBL" id="VBOR01000117">
    <property type="protein sequence ID" value="TMQ47294.1"/>
    <property type="molecule type" value="Genomic_DNA"/>
</dbReference>
<dbReference type="InterPro" id="IPR029063">
    <property type="entry name" value="SAM-dependent_MTases_sf"/>
</dbReference>
<accession>A0A538T1K5</accession>